<dbReference type="STRING" id="105231.A0A1Y1IKE7"/>
<dbReference type="PANTHER" id="PTHR48043:SF145">
    <property type="entry name" value="FI06409P-RELATED"/>
    <property type="match status" value="1"/>
</dbReference>
<evidence type="ECO:0000256" key="3">
    <source>
        <dbReference type="SAM" id="Phobius"/>
    </source>
</evidence>
<keyword evidence="1" id="KW-0328">Glycosyltransferase</keyword>
<proteinExistence type="predicted"/>
<reference evidence="4 5" key="1">
    <citation type="journal article" date="2014" name="Nat. Commun.">
        <title>Klebsormidium flaccidum genome reveals primary factors for plant terrestrial adaptation.</title>
        <authorList>
            <person name="Hori K."/>
            <person name="Maruyama F."/>
            <person name="Fujisawa T."/>
            <person name="Togashi T."/>
            <person name="Yamamoto N."/>
            <person name="Seo M."/>
            <person name="Sato S."/>
            <person name="Yamada T."/>
            <person name="Mori H."/>
            <person name="Tajima N."/>
            <person name="Moriyama T."/>
            <person name="Ikeuchi M."/>
            <person name="Watanabe M."/>
            <person name="Wada H."/>
            <person name="Kobayashi K."/>
            <person name="Saito M."/>
            <person name="Masuda T."/>
            <person name="Sasaki-Sekimoto Y."/>
            <person name="Mashiguchi K."/>
            <person name="Awai K."/>
            <person name="Shimojima M."/>
            <person name="Masuda S."/>
            <person name="Iwai M."/>
            <person name="Nobusawa T."/>
            <person name="Narise T."/>
            <person name="Kondo S."/>
            <person name="Saito H."/>
            <person name="Sato R."/>
            <person name="Murakawa M."/>
            <person name="Ihara Y."/>
            <person name="Oshima-Yamada Y."/>
            <person name="Ohtaka K."/>
            <person name="Satoh M."/>
            <person name="Sonobe K."/>
            <person name="Ishii M."/>
            <person name="Ohtani R."/>
            <person name="Kanamori-Sato M."/>
            <person name="Honoki R."/>
            <person name="Miyazaki D."/>
            <person name="Mochizuki H."/>
            <person name="Umetsu J."/>
            <person name="Higashi K."/>
            <person name="Shibata D."/>
            <person name="Kamiya Y."/>
            <person name="Sato N."/>
            <person name="Nakamura Y."/>
            <person name="Tabata S."/>
            <person name="Ida S."/>
            <person name="Kurokawa K."/>
            <person name="Ohta H."/>
        </authorList>
    </citation>
    <scope>NUCLEOTIDE SEQUENCE [LARGE SCALE GENOMIC DNA]</scope>
    <source>
        <strain evidence="4 5">NIES-2285</strain>
    </source>
</reference>
<keyword evidence="3" id="KW-1133">Transmembrane helix</keyword>
<dbReference type="SUPFAM" id="SSF53756">
    <property type="entry name" value="UDP-Glycosyltransferase/glycogen phosphorylase"/>
    <property type="match status" value="1"/>
</dbReference>
<dbReference type="Proteomes" id="UP000054558">
    <property type="component" value="Unassembled WGS sequence"/>
</dbReference>
<keyword evidence="3" id="KW-0472">Membrane</keyword>
<dbReference type="GO" id="GO:0008194">
    <property type="term" value="F:UDP-glycosyltransferase activity"/>
    <property type="evidence" value="ECO:0007669"/>
    <property type="project" value="InterPro"/>
</dbReference>
<gene>
    <name evidence="4" type="ORF">KFL_004910050</name>
</gene>
<keyword evidence="2" id="KW-0808">Transferase</keyword>
<dbReference type="Gene3D" id="3.40.50.2000">
    <property type="entry name" value="Glycogen Phosphorylase B"/>
    <property type="match status" value="1"/>
</dbReference>
<dbReference type="OrthoDB" id="5835829at2759"/>
<evidence type="ECO:0000256" key="1">
    <source>
        <dbReference type="ARBA" id="ARBA00022676"/>
    </source>
</evidence>
<dbReference type="AlphaFoldDB" id="A0A1Y1IKE7"/>
<organism evidence="4 5">
    <name type="scientific">Klebsormidium nitens</name>
    <name type="common">Green alga</name>
    <name type="synonym">Ulothrix nitens</name>
    <dbReference type="NCBI Taxonomy" id="105231"/>
    <lineage>
        <taxon>Eukaryota</taxon>
        <taxon>Viridiplantae</taxon>
        <taxon>Streptophyta</taxon>
        <taxon>Klebsormidiophyceae</taxon>
        <taxon>Klebsormidiales</taxon>
        <taxon>Klebsormidiaceae</taxon>
        <taxon>Klebsormidium</taxon>
    </lineage>
</organism>
<evidence type="ECO:0000256" key="2">
    <source>
        <dbReference type="ARBA" id="ARBA00022679"/>
    </source>
</evidence>
<keyword evidence="5" id="KW-1185">Reference proteome</keyword>
<dbReference type="InterPro" id="IPR050271">
    <property type="entry name" value="UDP-glycosyltransferase"/>
</dbReference>
<feature type="transmembrane region" description="Helical" evidence="3">
    <location>
        <begin position="175"/>
        <end position="198"/>
    </location>
</feature>
<dbReference type="Pfam" id="PF00201">
    <property type="entry name" value="UDPGT"/>
    <property type="match status" value="1"/>
</dbReference>
<evidence type="ECO:0000313" key="4">
    <source>
        <dbReference type="EMBL" id="GAQ89147.1"/>
    </source>
</evidence>
<name>A0A1Y1IKE7_KLENI</name>
<keyword evidence="3" id="KW-0812">Transmembrane</keyword>
<sequence length="202" mass="22057">MEVLWVVTETAYSALAPFEVPVNFWLEKSIPQREVLRHPAVAAMITHCGGDGAQGATQAGSEKKRTLIQSVHDLVSAEEYDVAQRLAHAGFPVLDPLRAMPADLSAAVRAVTARDPTTENAYQAKARKIARIFRFLGGAPRAADFVELVAELGTEHQLRTPDLSMSWFVKHKLDLLILVAIFAGVIFLAANVSVRFLVGELL</sequence>
<dbReference type="EMBL" id="DF237440">
    <property type="protein sequence ID" value="GAQ89147.1"/>
    <property type="molecule type" value="Genomic_DNA"/>
</dbReference>
<dbReference type="PANTHER" id="PTHR48043">
    <property type="entry name" value="EG:EG0003.4 PROTEIN-RELATED"/>
    <property type="match status" value="1"/>
</dbReference>
<dbReference type="InterPro" id="IPR002213">
    <property type="entry name" value="UDP_glucos_trans"/>
</dbReference>
<evidence type="ECO:0000313" key="5">
    <source>
        <dbReference type="Proteomes" id="UP000054558"/>
    </source>
</evidence>
<protein>
    <submittedName>
        <fullName evidence="4">Uncharacterized protein</fullName>
    </submittedName>
</protein>
<accession>A0A1Y1IKE7</accession>